<organism evidence="1 2">
    <name type="scientific">Psylliodes chrysocephalus</name>
    <dbReference type="NCBI Taxonomy" id="3402493"/>
    <lineage>
        <taxon>Eukaryota</taxon>
        <taxon>Metazoa</taxon>
        <taxon>Ecdysozoa</taxon>
        <taxon>Arthropoda</taxon>
        <taxon>Hexapoda</taxon>
        <taxon>Insecta</taxon>
        <taxon>Pterygota</taxon>
        <taxon>Neoptera</taxon>
        <taxon>Endopterygota</taxon>
        <taxon>Coleoptera</taxon>
        <taxon>Polyphaga</taxon>
        <taxon>Cucujiformia</taxon>
        <taxon>Chrysomeloidea</taxon>
        <taxon>Chrysomelidae</taxon>
        <taxon>Galerucinae</taxon>
        <taxon>Alticini</taxon>
        <taxon>Psylliodes</taxon>
    </lineage>
</organism>
<evidence type="ECO:0000313" key="2">
    <source>
        <dbReference type="Proteomes" id="UP001153636"/>
    </source>
</evidence>
<gene>
    <name evidence="1" type="ORF">PSYICH_LOCUS15189</name>
</gene>
<evidence type="ECO:0000313" key="1">
    <source>
        <dbReference type="EMBL" id="CAH1115709.1"/>
    </source>
</evidence>
<protein>
    <submittedName>
        <fullName evidence="1">Uncharacterized protein</fullName>
    </submittedName>
</protein>
<proteinExistence type="predicted"/>
<dbReference type="EMBL" id="OV651821">
    <property type="protein sequence ID" value="CAH1115709.1"/>
    <property type="molecule type" value="Genomic_DNA"/>
</dbReference>
<accession>A0A9P0DC88</accession>
<sequence length="372" mass="43990">MEDIENDVSVLVRDGNISSRKRQSTESRSSLRKKKLYAKPRTLNTFIPCTHQTKSFLMCQVYFTYALEIRNRIYSVPDKIGQEKMVSNFLILAKVVRSRQRPNRTKAAKHRLFNMKYTLRPHYLCLQELFSLYSSNEIYTLVKPLEKKIWLWTSQKTGVVIQKTHTLDPYLLMRATILKPNIREYTLDVNIKKLHEAYNSMTKNDLQCFDVSSTRTLILYLRVQQLTCVVSYINNAIDKAKINLPLQLRIHAVYELMKEEHEEDIIYCFDMQQVQFEQEYEKYISLLKRGRQWGSDSFVLEDKQLGHMISDAKKKDINDLLTALYGEWTEIDNLNFYKDIIDDKNLTIVNNNNDDVNERWDCLEDYCCGVHT</sequence>
<dbReference type="AlphaFoldDB" id="A0A9P0DC88"/>
<reference evidence="1" key="1">
    <citation type="submission" date="2022-01" db="EMBL/GenBank/DDBJ databases">
        <authorList>
            <person name="King R."/>
        </authorList>
    </citation>
    <scope>NUCLEOTIDE SEQUENCE</scope>
</reference>
<name>A0A9P0DC88_9CUCU</name>
<keyword evidence="2" id="KW-1185">Reference proteome</keyword>
<dbReference type="Proteomes" id="UP001153636">
    <property type="component" value="Chromosome 9"/>
</dbReference>